<dbReference type="InterPro" id="IPR029063">
    <property type="entry name" value="SAM-dependent_MTases_sf"/>
</dbReference>
<evidence type="ECO:0000256" key="10">
    <source>
        <dbReference type="SAM" id="MobiDB-lite"/>
    </source>
</evidence>
<dbReference type="NCBIfam" id="TIGR00080">
    <property type="entry name" value="pimt"/>
    <property type="match status" value="1"/>
</dbReference>
<dbReference type="GO" id="GO:0005737">
    <property type="term" value="C:cytoplasm"/>
    <property type="evidence" value="ECO:0007669"/>
    <property type="project" value="UniProtKB-SubCell"/>
</dbReference>
<dbReference type="GO" id="GO:0032259">
    <property type="term" value="P:methylation"/>
    <property type="evidence" value="ECO:0007669"/>
    <property type="project" value="UniProtKB-KW"/>
</dbReference>
<dbReference type="PANTHER" id="PTHR11579">
    <property type="entry name" value="PROTEIN-L-ISOASPARTATE O-METHYLTRANSFERASE"/>
    <property type="match status" value="1"/>
</dbReference>
<evidence type="ECO:0000256" key="7">
    <source>
        <dbReference type="ARBA" id="ARBA00022679"/>
    </source>
</evidence>
<dbReference type="Proteomes" id="UP000238605">
    <property type="component" value="Unassembled WGS sequence"/>
</dbReference>
<evidence type="ECO:0000256" key="6">
    <source>
        <dbReference type="ARBA" id="ARBA00022603"/>
    </source>
</evidence>
<reference evidence="11 12" key="1">
    <citation type="submission" date="2018-02" db="EMBL/GenBank/DDBJ databases">
        <title>Reclassifiation of [Polyangium] brachysporum DSM 7029 as Guopingzhaonella breviflexa gen. nov., sp. nov., a member of the family Comamonadaceae.</title>
        <authorList>
            <person name="Tang B."/>
        </authorList>
    </citation>
    <scope>NUCLEOTIDE SEQUENCE [LARGE SCALE GENOMIC DNA]</scope>
    <source>
        <strain evidence="11 12">BCRC 80649</strain>
    </source>
</reference>
<protein>
    <recommendedName>
        <fullName evidence="4 9">Protein-L-isoaspartate O-methyltransferase</fullName>
        <ecNumber evidence="3 9">2.1.1.77</ecNumber>
    </recommendedName>
</protein>
<keyword evidence="5" id="KW-0963">Cytoplasm</keyword>
<dbReference type="GO" id="GO:0030091">
    <property type="term" value="P:protein repair"/>
    <property type="evidence" value="ECO:0007669"/>
    <property type="project" value="UniProtKB-UniRule"/>
</dbReference>
<dbReference type="GO" id="GO:0004719">
    <property type="term" value="F:protein-L-isoaspartate (D-aspartate) O-methyltransferase activity"/>
    <property type="evidence" value="ECO:0007669"/>
    <property type="project" value="UniProtKB-UniRule"/>
</dbReference>
<evidence type="ECO:0000256" key="3">
    <source>
        <dbReference type="ARBA" id="ARBA00011890"/>
    </source>
</evidence>
<organism evidence="11 12">
    <name type="scientific">Caldimonas caldifontis</name>
    <dbReference type="NCBI Taxonomy" id="1452508"/>
    <lineage>
        <taxon>Bacteria</taxon>
        <taxon>Pseudomonadati</taxon>
        <taxon>Pseudomonadota</taxon>
        <taxon>Betaproteobacteria</taxon>
        <taxon>Burkholderiales</taxon>
        <taxon>Sphaerotilaceae</taxon>
        <taxon>Caldimonas</taxon>
    </lineage>
</organism>
<dbReference type="FunFam" id="3.40.50.150:FF:000010">
    <property type="entry name" value="Protein-L-isoaspartate O-methyltransferase"/>
    <property type="match status" value="1"/>
</dbReference>
<feature type="compositionally biased region" description="Low complexity" evidence="10">
    <location>
        <begin position="20"/>
        <end position="29"/>
    </location>
</feature>
<dbReference type="Pfam" id="PF01135">
    <property type="entry name" value="PCMT"/>
    <property type="match status" value="1"/>
</dbReference>
<comment type="similarity">
    <text evidence="2">Belongs to the methyltransferase superfamily. L-isoaspartyl/D-aspartyl protein methyltransferase family.</text>
</comment>
<evidence type="ECO:0000313" key="11">
    <source>
        <dbReference type="EMBL" id="PPE67730.1"/>
    </source>
</evidence>
<evidence type="ECO:0000256" key="9">
    <source>
        <dbReference type="NCBIfam" id="TIGR00080"/>
    </source>
</evidence>
<evidence type="ECO:0000256" key="1">
    <source>
        <dbReference type="ARBA" id="ARBA00004496"/>
    </source>
</evidence>
<comment type="caution">
    <text evidence="11">The sequence shown here is derived from an EMBL/GenBank/DDBJ whole genome shotgun (WGS) entry which is preliminary data.</text>
</comment>
<dbReference type="AlphaFoldDB" id="A0A2S5SYB7"/>
<proteinExistence type="inferred from homology"/>
<dbReference type="EC" id="2.1.1.77" evidence="3 9"/>
<comment type="subcellular location">
    <subcellularLocation>
        <location evidence="1">Cytoplasm</location>
    </subcellularLocation>
</comment>
<dbReference type="NCBIfam" id="NF001453">
    <property type="entry name" value="PRK00312.1"/>
    <property type="match status" value="1"/>
</dbReference>
<feature type="region of interest" description="Disordered" evidence="10">
    <location>
        <begin position="1"/>
        <end position="57"/>
    </location>
</feature>
<evidence type="ECO:0000256" key="8">
    <source>
        <dbReference type="ARBA" id="ARBA00022691"/>
    </source>
</evidence>
<dbReference type="EMBL" id="PSNX01000002">
    <property type="protein sequence ID" value="PPE67730.1"/>
    <property type="molecule type" value="Genomic_DNA"/>
</dbReference>
<dbReference type="CDD" id="cd02440">
    <property type="entry name" value="AdoMet_MTases"/>
    <property type="match status" value="1"/>
</dbReference>
<keyword evidence="8" id="KW-0949">S-adenosyl-L-methionine</keyword>
<keyword evidence="6 11" id="KW-0489">Methyltransferase</keyword>
<dbReference type="InterPro" id="IPR000682">
    <property type="entry name" value="PCMT"/>
</dbReference>
<dbReference type="OrthoDB" id="9810066at2"/>
<sequence length="273" mass="29580">MADSRQRPRTFPLSLDKVAPKATPAAAPPRRSDELLRPQRPVEAAARDQRQRSAPVGLGLDSDYVRRRMVDRLRAQGVRDEGVLAAMLQVPRHAFVDTALATQAYEDTSLPIGLQQTISKPSVVARMIELMCAGRGPASMGRVLEIGTGCGYQAAVLSFVARQVVSVERLKPLHDKARELLAPLRRHNLRLVYGDGMLGHAPNAPYDGIIAAAGGQYLPQAWLDQLAPGGRLVAPMVAPGGGQVLVLVENREGRYVRSEHEAVHFVPLKSGTT</sequence>
<evidence type="ECO:0000256" key="4">
    <source>
        <dbReference type="ARBA" id="ARBA00013346"/>
    </source>
</evidence>
<evidence type="ECO:0000256" key="2">
    <source>
        <dbReference type="ARBA" id="ARBA00005369"/>
    </source>
</evidence>
<dbReference type="Gene3D" id="3.40.50.150">
    <property type="entry name" value="Vaccinia Virus protein VP39"/>
    <property type="match status" value="1"/>
</dbReference>
<name>A0A2S5SYB7_9BURK</name>
<dbReference type="SUPFAM" id="SSF53335">
    <property type="entry name" value="S-adenosyl-L-methionine-dependent methyltransferases"/>
    <property type="match status" value="1"/>
</dbReference>
<gene>
    <name evidence="11" type="ORF">C1704_02365</name>
</gene>
<dbReference type="PANTHER" id="PTHR11579:SF0">
    <property type="entry name" value="PROTEIN-L-ISOASPARTATE(D-ASPARTATE) O-METHYLTRANSFERASE"/>
    <property type="match status" value="1"/>
</dbReference>
<evidence type="ECO:0000256" key="5">
    <source>
        <dbReference type="ARBA" id="ARBA00022490"/>
    </source>
</evidence>
<dbReference type="RefSeq" id="WP_104300627.1">
    <property type="nucleotide sequence ID" value="NZ_PSNX01000002.1"/>
</dbReference>
<evidence type="ECO:0000313" key="12">
    <source>
        <dbReference type="Proteomes" id="UP000238605"/>
    </source>
</evidence>
<accession>A0A2S5SYB7</accession>
<keyword evidence="7 11" id="KW-0808">Transferase</keyword>
<keyword evidence="12" id="KW-1185">Reference proteome</keyword>